<gene>
    <name evidence="3" type="ORF">ATK30_6552</name>
</gene>
<keyword evidence="1" id="KW-0418">Kinase</keyword>
<dbReference type="InterPro" id="IPR036890">
    <property type="entry name" value="HATPase_C_sf"/>
</dbReference>
<dbReference type="PANTHER" id="PTHR35526:SF3">
    <property type="entry name" value="ANTI-SIGMA-F FACTOR RSBW"/>
    <property type="match status" value="1"/>
</dbReference>
<evidence type="ECO:0000313" key="4">
    <source>
        <dbReference type="Proteomes" id="UP000233750"/>
    </source>
</evidence>
<dbReference type="GO" id="GO:0004674">
    <property type="term" value="F:protein serine/threonine kinase activity"/>
    <property type="evidence" value="ECO:0007669"/>
    <property type="project" value="UniProtKB-KW"/>
</dbReference>
<accession>A0A2N3WP27</accession>
<dbReference type="Proteomes" id="UP000233750">
    <property type="component" value="Unassembled WGS sequence"/>
</dbReference>
<reference evidence="3 4" key="1">
    <citation type="submission" date="2017-12" db="EMBL/GenBank/DDBJ databases">
        <title>Sequencing the genomes of 1000 Actinobacteria strains.</title>
        <authorList>
            <person name="Klenk H.-P."/>
        </authorList>
    </citation>
    <scope>NUCLEOTIDE SEQUENCE [LARGE SCALE GENOMIC DNA]</scope>
    <source>
        <strain evidence="3 4">DSM 45165</strain>
    </source>
</reference>
<keyword evidence="1" id="KW-0808">Transferase</keyword>
<dbReference type="EMBL" id="PJMY01000003">
    <property type="protein sequence ID" value="PKV95628.1"/>
    <property type="molecule type" value="Genomic_DNA"/>
</dbReference>
<comment type="caution">
    <text evidence="3">The sequence shown here is derived from an EMBL/GenBank/DDBJ whole genome shotgun (WGS) entry which is preliminary data.</text>
</comment>
<feature type="domain" description="Histidine kinase/HSP90-like ATPase" evidence="2">
    <location>
        <begin position="24"/>
        <end position="118"/>
    </location>
</feature>
<sequence>MLARIPRTADRESLSVEFCCDLGPTSLREIRRAVQRLLAGRDGFLTSDAVLVADELAGNACRHGAAPAKCRLTADHGRGVFRIEVDDASSAMPRLRSPDHTGGRGLVLVDRLASCWGVRSFARHKTVWAEFALDAAASPEQGRSVSPGHPDGALSAS</sequence>
<evidence type="ECO:0000259" key="2">
    <source>
        <dbReference type="Pfam" id="PF13581"/>
    </source>
</evidence>
<dbReference type="InterPro" id="IPR050267">
    <property type="entry name" value="Anti-sigma-factor_SerPK"/>
</dbReference>
<proteinExistence type="predicted"/>
<dbReference type="InterPro" id="IPR003594">
    <property type="entry name" value="HATPase_dom"/>
</dbReference>
<dbReference type="AlphaFoldDB" id="A0A2N3WP27"/>
<name>A0A2N3WP27_9PSEU</name>
<organism evidence="3 4">
    <name type="scientific">Amycolatopsis echigonensis</name>
    <dbReference type="NCBI Taxonomy" id="2576905"/>
    <lineage>
        <taxon>Bacteria</taxon>
        <taxon>Bacillati</taxon>
        <taxon>Actinomycetota</taxon>
        <taxon>Actinomycetes</taxon>
        <taxon>Pseudonocardiales</taxon>
        <taxon>Pseudonocardiaceae</taxon>
        <taxon>Amycolatopsis</taxon>
    </lineage>
</organism>
<dbReference type="CDD" id="cd16936">
    <property type="entry name" value="HATPase_RsbW-like"/>
    <property type="match status" value="1"/>
</dbReference>
<evidence type="ECO:0000313" key="3">
    <source>
        <dbReference type="EMBL" id="PKV95628.1"/>
    </source>
</evidence>
<protein>
    <recommendedName>
        <fullName evidence="2">Histidine kinase/HSP90-like ATPase domain-containing protein</fullName>
    </recommendedName>
</protein>
<keyword evidence="1" id="KW-0723">Serine/threonine-protein kinase</keyword>
<dbReference type="OrthoDB" id="4326936at2"/>
<evidence type="ECO:0000256" key="1">
    <source>
        <dbReference type="ARBA" id="ARBA00022527"/>
    </source>
</evidence>
<keyword evidence="4" id="KW-1185">Reference proteome</keyword>
<dbReference type="Gene3D" id="3.30.565.10">
    <property type="entry name" value="Histidine kinase-like ATPase, C-terminal domain"/>
    <property type="match status" value="1"/>
</dbReference>
<dbReference type="Pfam" id="PF13581">
    <property type="entry name" value="HATPase_c_2"/>
    <property type="match status" value="1"/>
</dbReference>
<dbReference type="RefSeq" id="WP_051172429.1">
    <property type="nucleotide sequence ID" value="NZ_PJMY01000003.1"/>
</dbReference>
<dbReference type="PANTHER" id="PTHR35526">
    <property type="entry name" value="ANTI-SIGMA-F FACTOR RSBW-RELATED"/>
    <property type="match status" value="1"/>
</dbReference>
<dbReference type="SUPFAM" id="SSF55874">
    <property type="entry name" value="ATPase domain of HSP90 chaperone/DNA topoisomerase II/histidine kinase"/>
    <property type="match status" value="1"/>
</dbReference>